<dbReference type="Proteomes" id="UP000724149">
    <property type="component" value="Unassembled WGS sequence"/>
</dbReference>
<evidence type="ECO:0000259" key="3">
    <source>
        <dbReference type="PROSITE" id="PS51109"/>
    </source>
</evidence>
<keyword evidence="2" id="KW-0812">Transmembrane</keyword>
<feature type="transmembrane region" description="Helical" evidence="2">
    <location>
        <begin position="20"/>
        <end position="38"/>
    </location>
</feature>
<evidence type="ECO:0000313" key="4">
    <source>
        <dbReference type="EMBL" id="MBM6923955.1"/>
    </source>
</evidence>
<dbReference type="EMBL" id="JACSNR010000009">
    <property type="protein sequence ID" value="MBM6923955.1"/>
    <property type="molecule type" value="Genomic_DNA"/>
</dbReference>
<keyword evidence="2" id="KW-0472">Membrane</keyword>
<evidence type="ECO:0000256" key="2">
    <source>
        <dbReference type="SAM" id="Phobius"/>
    </source>
</evidence>
<keyword evidence="5" id="KW-1185">Reference proteome</keyword>
<comment type="caution">
    <text evidence="4">The sequence shown here is derived from an EMBL/GenBank/DDBJ whole genome shotgun (WGS) entry which is preliminary data.</text>
</comment>
<protein>
    <submittedName>
        <fullName evidence="4">G5 domain-containing protein</fullName>
    </submittedName>
</protein>
<dbReference type="SUPFAM" id="SSF50685">
    <property type="entry name" value="Barwin-like endoglucanases"/>
    <property type="match status" value="1"/>
</dbReference>
<evidence type="ECO:0000256" key="1">
    <source>
        <dbReference type="ARBA" id="ARBA00022729"/>
    </source>
</evidence>
<keyword evidence="2" id="KW-1133">Transmembrane helix</keyword>
<dbReference type="InterPro" id="IPR007137">
    <property type="entry name" value="DUF348"/>
</dbReference>
<dbReference type="InterPro" id="IPR059180">
    <property type="entry name" value="3D_YorM"/>
</dbReference>
<feature type="domain" description="G5" evidence="3">
    <location>
        <begin position="151"/>
        <end position="231"/>
    </location>
</feature>
<dbReference type="PANTHER" id="PTHR39160:SF4">
    <property type="entry name" value="RESUSCITATION-PROMOTING FACTOR RPFB"/>
    <property type="match status" value="1"/>
</dbReference>
<gene>
    <name evidence="4" type="ORF">H9X81_09680</name>
</gene>
<evidence type="ECO:0000313" key="5">
    <source>
        <dbReference type="Proteomes" id="UP000724149"/>
    </source>
</evidence>
<keyword evidence="1" id="KW-0732">Signal</keyword>
<dbReference type="Pfam" id="PF06725">
    <property type="entry name" value="3D"/>
    <property type="match status" value="1"/>
</dbReference>
<dbReference type="RefSeq" id="WP_204721555.1">
    <property type="nucleotide sequence ID" value="NZ_JACSNR010000009.1"/>
</dbReference>
<dbReference type="Pfam" id="PF07501">
    <property type="entry name" value="G5"/>
    <property type="match status" value="1"/>
</dbReference>
<dbReference type="Pfam" id="PF03990">
    <property type="entry name" value="DUF348"/>
    <property type="match status" value="2"/>
</dbReference>
<sequence length="349" mass="38128">MDNFRQKASEAAVLLRSRSFLVTMLAAITGFLTLWITLSADAVYIRDNGQLQLVYTTRNTADAILSERGIVTMAYDDVDFSGFDLRGAIPEIEITRAFDVTLTTDEGSMVVKTTGGTVGEVLNANGIEYDENDMISYPPGMYVQPGDEIVYQEVVVEQSVEQEPIEHETEYRGSSLLPRGRTRVIQAGSDGERELTYNKTIVDGEVTRTELESNVVTEQPVTEIILQGTADPVSPLDFGYQLSADGTPVNYAYKLTDQVATGYSARSGAWGASGMTLSYGYVAVDPTEIPYGSKLYITSSDGSFVYGYAIAADTGTGLLNDVIDVDLFYETYTESCLNGRRTVDIYVLA</sequence>
<name>A0ABS2GN92_9FIRM</name>
<dbReference type="CDD" id="cd14667">
    <property type="entry name" value="3D_containing_proteins"/>
    <property type="match status" value="1"/>
</dbReference>
<dbReference type="SMART" id="SM01208">
    <property type="entry name" value="G5"/>
    <property type="match status" value="1"/>
</dbReference>
<organism evidence="4 5">
    <name type="scientific">Hydrogenoanaerobacterium saccharovorans</name>
    <dbReference type="NCBI Taxonomy" id="474960"/>
    <lineage>
        <taxon>Bacteria</taxon>
        <taxon>Bacillati</taxon>
        <taxon>Bacillota</taxon>
        <taxon>Clostridia</taxon>
        <taxon>Eubacteriales</taxon>
        <taxon>Oscillospiraceae</taxon>
        <taxon>Hydrogenoanaerobacterium</taxon>
    </lineage>
</organism>
<proteinExistence type="predicted"/>
<reference evidence="4 5" key="1">
    <citation type="journal article" date="2021" name="Sci. Rep.">
        <title>The distribution of antibiotic resistance genes in chicken gut microbiota commensals.</title>
        <authorList>
            <person name="Juricova H."/>
            <person name="Matiasovicova J."/>
            <person name="Kubasova T."/>
            <person name="Cejkova D."/>
            <person name="Rychlik I."/>
        </authorList>
    </citation>
    <scope>NUCLEOTIDE SEQUENCE [LARGE SCALE GENOMIC DNA]</scope>
    <source>
        <strain evidence="4 5">An564</strain>
    </source>
</reference>
<dbReference type="PROSITE" id="PS51109">
    <property type="entry name" value="G5"/>
    <property type="match status" value="1"/>
</dbReference>
<dbReference type="InterPro" id="IPR010611">
    <property type="entry name" value="3D_dom"/>
</dbReference>
<dbReference type="InterPro" id="IPR011098">
    <property type="entry name" value="G5_dom"/>
</dbReference>
<accession>A0ABS2GN92</accession>
<dbReference type="InterPro" id="IPR051933">
    <property type="entry name" value="Resuscitation_pf_RpfB"/>
</dbReference>
<dbReference type="InterPro" id="IPR036908">
    <property type="entry name" value="RlpA-like_sf"/>
</dbReference>
<dbReference type="Gene3D" id="2.20.230.10">
    <property type="entry name" value="Resuscitation-promoting factor rpfb"/>
    <property type="match status" value="1"/>
</dbReference>
<dbReference type="PANTHER" id="PTHR39160">
    <property type="entry name" value="CELL WALL-BINDING PROTEIN YOCH"/>
    <property type="match status" value="1"/>
</dbReference>